<name>A0A344TPR7_9BACT</name>
<accession>A0A344TPR7</accession>
<dbReference type="SUPFAM" id="SSF51735">
    <property type="entry name" value="NAD(P)-binding Rossmann-fold domains"/>
    <property type="match status" value="1"/>
</dbReference>
<organism evidence="2 3">
    <name type="scientific">Runella rosea</name>
    <dbReference type="NCBI Taxonomy" id="2259595"/>
    <lineage>
        <taxon>Bacteria</taxon>
        <taxon>Pseudomonadati</taxon>
        <taxon>Bacteroidota</taxon>
        <taxon>Cytophagia</taxon>
        <taxon>Cytophagales</taxon>
        <taxon>Spirosomataceae</taxon>
        <taxon>Runella</taxon>
    </lineage>
</organism>
<dbReference type="InterPro" id="IPR051604">
    <property type="entry name" value="Ergot_Alk_Oxidoreductase"/>
</dbReference>
<gene>
    <name evidence="2" type="ORF">DR864_24315</name>
</gene>
<evidence type="ECO:0000313" key="3">
    <source>
        <dbReference type="Proteomes" id="UP000251993"/>
    </source>
</evidence>
<dbReference type="InterPro" id="IPR008030">
    <property type="entry name" value="NmrA-like"/>
</dbReference>
<evidence type="ECO:0000313" key="2">
    <source>
        <dbReference type="EMBL" id="AXE20638.1"/>
    </source>
</evidence>
<dbReference type="Proteomes" id="UP000251993">
    <property type="component" value="Chromosome"/>
</dbReference>
<dbReference type="EMBL" id="CP030850">
    <property type="protein sequence ID" value="AXE20638.1"/>
    <property type="molecule type" value="Genomic_DNA"/>
</dbReference>
<dbReference type="AlphaFoldDB" id="A0A344TPR7"/>
<reference evidence="2 3" key="1">
    <citation type="submission" date="2018-07" db="EMBL/GenBank/DDBJ databases">
        <title>Genome sequencing of Runella.</title>
        <authorList>
            <person name="Baek M.-G."/>
            <person name="Yi H."/>
        </authorList>
    </citation>
    <scope>NUCLEOTIDE SEQUENCE [LARGE SCALE GENOMIC DNA]</scope>
    <source>
        <strain evidence="2 3">HYN0085</strain>
    </source>
</reference>
<dbReference type="PANTHER" id="PTHR43162:SF1">
    <property type="entry name" value="PRESTALK A DIFFERENTIATION PROTEIN A"/>
    <property type="match status" value="1"/>
</dbReference>
<dbReference type="InterPro" id="IPR036291">
    <property type="entry name" value="NAD(P)-bd_dom_sf"/>
</dbReference>
<protein>
    <submittedName>
        <fullName evidence="2">NAD-dependent dehydratase</fullName>
    </submittedName>
</protein>
<dbReference type="RefSeq" id="WP_114069401.1">
    <property type="nucleotide sequence ID" value="NZ_CP030850.1"/>
</dbReference>
<feature type="domain" description="NmrA-like" evidence="1">
    <location>
        <begin position="3"/>
        <end position="265"/>
    </location>
</feature>
<dbReference type="Gene3D" id="3.90.25.10">
    <property type="entry name" value="UDP-galactose 4-epimerase, domain 1"/>
    <property type="match status" value="1"/>
</dbReference>
<proteinExistence type="predicted"/>
<dbReference type="Gene3D" id="3.40.50.720">
    <property type="entry name" value="NAD(P)-binding Rossmann-like Domain"/>
    <property type="match status" value="1"/>
</dbReference>
<dbReference type="Pfam" id="PF05368">
    <property type="entry name" value="NmrA"/>
    <property type="match status" value="1"/>
</dbReference>
<dbReference type="KEGG" id="run:DR864_24315"/>
<keyword evidence="3" id="KW-1185">Reference proteome</keyword>
<sequence length="296" mass="31637">MYVITGATGHTGHIIAEELLAAGKKVKAVVRNATKGAALAEKGAQLAVGDLEDAAFLKETFKGAEAVYLMVPPKWNITDWRAYQREIIQNFVDALQGSGVKYAVVLSSMGAHMPTGAGPVSGLYDLEQALKTVEGLNVLNLRAGYFMENFFGNIGLIKAAGIQGYTLNADLKVPLVHTHDIAEVAVKHLLTLDFKGHSHVFVAGAADYTMKEATAILSDTVGKPFQYVQFSPEDARAGMIGAGLPETIADGYNELFAGLNSGEYLNGYERDATNTTPTTLEDFAKKEFAVAFNAVS</sequence>
<dbReference type="PANTHER" id="PTHR43162">
    <property type="match status" value="1"/>
</dbReference>
<evidence type="ECO:0000259" key="1">
    <source>
        <dbReference type="Pfam" id="PF05368"/>
    </source>
</evidence>
<dbReference type="OrthoDB" id="2149806at2"/>